<dbReference type="RefSeq" id="WP_052604617.1">
    <property type="nucleotide sequence ID" value="NZ_JXYS01000021.1"/>
</dbReference>
<keyword evidence="3" id="KW-1185">Reference proteome</keyword>
<dbReference type="Proteomes" id="UP000032360">
    <property type="component" value="Unassembled WGS sequence"/>
</dbReference>
<evidence type="ECO:0008006" key="4">
    <source>
        <dbReference type="Google" id="ProtNLM"/>
    </source>
</evidence>
<feature type="transmembrane region" description="Helical" evidence="1">
    <location>
        <begin position="99"/>
        <end position="118"/>
    </location>
</feature>
<sequence length="265" mass="29345">MRKRRRNPNTTLPGAAGWYRIGNPNGEYLRYFDGFFWSSQTRSTPFWLEGPEWAELVKVQAEIDSDEPKHVVRRLLAPDHRPLGDTQHTRSRVKRSRHLLAITLFLVLGIATVSSYAMQMFGASSRISKSTPAVPLLSETTLVAKLASTCTIYKASSIAPIGEILSGPYSSSKAKRTAFISKYSNQLTSISKAMNAISNYPADQSALSSWQGLWTTAVFDLSKAQFDIKTGKPYLNAIKTLQGDLSLIDDFAIANNINSCDVFSL</sequence>
<organism evidence="2 3">
    <name type="scientific">Acidithrix ferrooxidans</name>
    <dbReference type="NCBI Taxonomy" id="1280514"/>
    <lineage>
        <taxon>Bacteria</taxon>
        <taxon>Bacillati</taxon>
        <taxon>Actinomycetota</taxon>
        <taxon>Acidimicrobiia</taxon>
        <taxon>Acidimicrobiales</taxon>
        <taxon>Acidimicrobiaceae</taxon>
        <taxon>Acidithrix</taxon>
    </lineage>
</organism>
<protein>
    <recommendedName>
        <fullName evidence="4">DUF2510 domain-containing protein</fullName>
    </recommendedName>
</protein>
<dbReference type="EMBL" id="JXYS01000021">
    <property type="protein sequence ID" value="KJF18262.1"/>
    <property type="molecule type" value="Genomic_DNA"/>
</dbReference>
<dbReference type="AlphaFoldDB" id="A0A0D8HKG4"/>
<name>A0A0D8HKG4_9ACTN</name>
<reference evidence="2 3" key="1">
    <citation type="submission" date="2015-01" db="EMBL/GenBank/DDBJ databases">
        <title>Draft genome of the acidophilic iron oxidizer Acidithrix ferrooxidans strain Py-F3.</title>
        <authorList>
            <person name="Poehlein A."/>
            <person name="Eisen S."/>
            <person name="Schloemann M."/>
            <person name="Johnson B.D."/>
            <person name="Daniel R."/>
            <person name="Muehling M."/>
        </authorList>
    </citation>
    <scope>NUCLEOTIDE SEQUENCE [LARGE SCALE GENOMIC DNA]</scope>
    <source>
        <strain evidence="2 3">Py-F3</strain>
    </source>
</reference>
<accession>A0A0D8HKG4</accession>
<comment type="caution">
    <text evidence="2">The sequence shown here is derived from an EMBL/GenBank/DDBJ whole genome shotgun (WGS) entry which is preliminary data.</text>
</comment>
<evidence type="ECO:0000256" key="1">
    <source>
        <dbReference type="SAM" id="Phobius"/>
    </source>
</evidence>
<evidence type="ECO:0000313" key="2">
    <source>
        <dbReference type="EMBL" id="KJF18262.1"/>
    </source>
</evidence>
<proteinExistence type="predicted"/>
<evidence type="ECO:0000313" key="3">
    <source>
        <dbReference type="Proteomes" id="UP000032360"/>
    </source>
</evidence>
<gene>
    <name evidence="2" type="ORF">AXFE_08590</name>
</gene>
<keyword evidence="1" id="KW-0812">Transmembrane</keyword>
<keyword evidence="1" id="KW-0472">Membrane</keyword>
<dbReference type="STRING" id="1280514.AXFE_08590"/>
<keyword evidence="1" id="KW-1133">Transmembrane helix</keyword>